<evidence type="ECO:0000256" key="7">
    <source>
        <dbReference type="PIRNR" id="PIRNR001892"/>
    </source>
</evidence>
<name>L0DX19_THIND</name>
<keyword evidence="11" id="KW-1185">Reference proteome</keyword>
<dbReference type="GO" id="GO:0015288">
    <property type="term" value="F:porin activity"/>
    <property type="evidence" value="ECO:0007669"/>
    <property type="project" value="TreeGrafter"/>
</dbReference>
<keyword evidence="3" id="KW-1134">Transmembrane beta strand</keyword>
<comment type="subcellular location">
    <subcellularLocation>
        <location evidence="7">Cell outer membrane</location>
        <topology evidence="7">Peripheral membrane protein</topology>
    </subcellularLocation>
</comment>
<dbReference type="PIRSF" id="PIRSF001892">
    <property type="entry name" value="CyaE"/>
    <property type="match status" value="1"/>
</dbReference>
<evidence type="ECO:0000256" key="4">
    <source>
        <dbReference type="ARBA" id="ARBA00022692"/>
    </source>
</evidence>
<protein>
    <recommendedName>
        <fullName evidence="7">Protein CyaE</fullName>
    </recommendedName>
</protein>
<dbReference type="GO" id="GO:0009279">
    <property type="term" value="C:cell outer membrane"/>
    <property type="evidence" value="ECO:0007669"/>
    <property type="project" value="UniProtKB-SubCell"/>
</dbReference>
<evidence type="ECO:0000256" key="9">
    <source>
        <dbReference type="SAM" id="SignalP"/>
    </source>
</evidence>
<reference evidence="10" key="1">
    <citation type="submission" date="2015-12" db="EMBL/GenBank/DDBJ databases">
        <authorList>
            <person name="Tikhonova T.V."/>
            <person name="Pavlov A.R."/>
            <person name="Beletsky A.V."/>
            <person name="Mardanov A.V."/>
            <person name="Sorokin D.Y."/>
            <person name="Ravin N.V."/>
            <person name="Popov V.O."/>
        </authorList>
    </citation>
    <scope>NUCLEOTIDE SEQUENCE</scope>
    <source>
        <strain evidence="10">DSM 14787</strain>
    </source>
</reference>
<accession>L0DX19</accession>
<keyword evidence="8" id="KW-0175">Coiled coil</keyword>
<sequence length="460" mass="50668">MGACGLVLVSWLMLALAAPSAGADRLPVLDLEQVVLRALENNPGVREAKWDLEAADARVRAQESAYWPSVSITTSGERTTLNQASPVEARPFLDFSVLDPSLGQVPVAEAERDLSGFTRYVGAVSVEYLLLDFGRRQHGLAAARSDRQALDSSLDSVQVDTVLTVAQHYFEILHLRALLDVQEESLTRLREAARMARRLERAGRVSAGDIARADADVARAEVEVTSLRNDLQGNMLRLRQAMGLEPGEFEFDIAGHSRMIDPADLAERLPDEDTLNQHPRLAGQAHAVAAQRERVRRLLADRYPSLQLTGNYSVQKFASGGTAPNYTVGMQLRWDVFDGGLRSARVSEARARVIAESERSQALRQQVVTDIRDAQQDLQEASERIELTRKALAAAELDLQLARSGYREGIRTFYDLSLAETAYREASARSVGAEFDRQQAIVRLYWAIGGLDDDGPAGSF</sequence>
<evidence type="ECO:0000256" key="1">
    <source>
        <dbReference type="ARBA" id="ARBA00007613"/>
    </source>
</evidence>
<evidence type="ECO:0000313" key="11">
    <source>
        <dbReference type="Proteomes" id="UP000010809"/>
    </source>
</evidence>
<comment type="similarity">
    <text evidence="1 7">Belongs to the outer membrane factor (OMF) (TC 1.B.17) family.</text>
</comment>
<dbReference type="EMBL" id="CP003989">
    <property type="protein sequence ID" value="AGA34154.1"/>
    <property type="molecule type" value="Genomic_DNA"/>
</dbReference>
<dbReference type="Gene3D" id="1.20.1600.10">
    <property type="entry name" value="Outer membrane efflux proteins (OEP)"/>
    <property type="match status" value="1"/>
</dbReference>
<feature type="coiled-coil region" evidence="8">
    <location>
        <begin position="364"/>
        <end position="398"/>
    </location>
</feature>
<gene>
    <name evidence="10" type="primary">arpC [H]</name>
    <name evidence="10" type="ordered locus">TVNIR_2511</name>
</gene>
<evidence type="ECO:0000256" key="5">
    <source>
        <dbReference type="ARBA" id="ARBA00023136"/>
    </source>
</evidence>
<dbReference type="InterPro" id="IPR028351">
    <property type="entry name" value="CyaE"/>
</dbReference>
<feature type="chain" id="PRO_5003940508" description="Protein CyaE" evidence="9">
    <location>
        <begin position="24"/>
        <end position="460"/>
    </location>
</feature>
<evidence type="ECO:0000256" key="3">
    <source>
        <dbReference type="ARBA" id="ARBA00022452"/>
    </source>
</evidence>
<dbReference type="eggNOG" id="COG1538">
    <property type="taxonomic scope" value="Bacteria"/>
</dbReference>
<dbReference type="GO" id="GO:0015562">
    <property type="term" value="F:efflux transmembrane transporter activity"/>
    <property type="evidence" value="ECO:0007669"/>
    <property type="project" value="InterPro"/>
</dbReference>
<keyword evidence="7" id="KW-0354">Hemolysis</keyword>
<dbReference type="GO" id="GO:1990281">
    <property type="term" value="C:efflux pump complex"/>
    <property type="evidence" value="ECO:0007669"/>
    <property type="project" value="TreeGrafter"/>
</dbReference>
<dbReference type="SUPFAM" id="SSF56954">
    <property type="entry name" value="Outer membrane efflux proteins (OEP)"/>
    <property type="match status" value="1"/>
</dbReference>
<evidence type="ECO:0000256" key="6">
    <source>
        <dbReference type="ARBA" id="ARBA00023237"/>
    </source>
</evidence>
<dbReference type="GO" id="GO:0031640">
    <property type="term" value="P:killing of cells of another organism"/>
    <property type="evidence" value="ECO:0007669"/>
    <property type="project" value="UniProtKB-KW"/>
</dbReference>
<dbReference type="Pfam" id="PF02321">
    <property type="entry name" value="OEP"/>
    <property type="match status" value="2"/>
</dbReference>
<dbReference type="HOGENOM" id="CLU_012817_10_6_6"/>
<comment type="function">
    <text evidence="7">CyaE is necessary for transport of calmodulin-sensitive adenylate cyclase-hemolysin (cyclolysin).</text>
</comment>
<feature type="signal peptide" evidence="9">
    <location>
        <begin position="1"/>
        <end position="23"/>
    </location>
</feature>
<keyword evidence="9" id="KW-0732">Signal</keyword>
<keyword evidence="4" id="KW-0812">Transmembrane</keyword>
<dbReference type="PATRIC" id="fig|1255043.3.peg.2534"/>
<evidence type="ECO:0000256" key="8">
    <source>
        <dbReference type="SAM" id="Coils"/>
    </source>
</evidence>
<dbReference type="PANTHER" id="PTHR30026:SF20">
    <property type="entry name" value="OUTER MEMBRANE PROTEIN TOLC"/>
    <property type="match status" value="1"/>
</dbReference>
<dbReference type="InterPro" id="IPR051906">
    <property type="entry name" value="TolC-like"/>
</dbReference>
<keyword evidence="7" id="KW-0204">Cytolysis</keyword>
<dbReference type="STRING" id="1255043.TVNIR_2511"/>
<dbReference type="KEGG" id="tni:TVNIR_2511"/>
<dbReference type="InterPro" id="IPR003423">
    <property type="entry name" value="OMP_efflux"/>
</dbReference>
<evidence type="ECO:0000256" key="2">
    <source>
        <dbReference type="ARBA" id="ARBA00022448"/>
    </source>
</evidence>
<keyword evidence="5 7" id="KW-0472">Membrane</keyword>
<proteinExistence type="inferred from homology"/>
<dbReference type="PANTHER" id="PTHR30026">
    <property type="entry name" value="OUTER MEMBRANE PROTEIN TOLC"/>
    <property type="match status" value="1"/>
</dbReference>
<dbReference type="AlphaFoldDB" id="L0DX19"/>
<keyword evidence="2 7" id="KW-0813">Transport</keyword>
<organism evidence="10 11">
    <name type="scientific">Thioalkalivibrio nitratireducens (strain DSM 14787 / UNIQEM 213 / ALEN2)</name>
    <dbReference type="NCBI Taxonomy" id="1255043"/>
    <lineage>
        <taxon>Bacteria</taxon>
        <taxon>Pseudomonadati</taxon>
        <taxon>Pseudomonadota</taxon>
        <taxon>Gammaproteobacteria</taxon>
        <taxon>Chromatiales</taxon>
        <taxon>Ectothiorhodospiraceae</taxon>
        <taxon>Thioalkalivibrio</taxon>
    </lineage>
</organism>
<dbReference type="Proteomes" id="UP000010809">
    <property type="component" value="Chromosome"/>
</dbReference>
<keyword evidence="6 7" id="KW-0998">Cell outer membrane</keyword>
<evidence type="ECO:0000313" key="10">
    <source>
        <dbReference type="EMBL" id="AGA34154.1"/>
    </source>
</evidence>